<dbReference type="GO" id="GO:0005886">
    <property type="term" value="C:plasma membrane"/>
    <property type="evidence" value="ECO:0007669"/>
    <property type="project" value="UniProtKB-SubCell"/>
</dbReference>
<feature type="transmembrane region" description="Helical" evidence="9">
    <location>
        <begin position="12"/>
        <end position="28"/>
    </location>
</feature>
<keyword evidence="3" id="KW-1003">Cell membrane</keyword>
<name>A0AA49Q787_9BACT</name>
<dbReference type="Pfam" id="PF00664">
    <property type="entry name" value="ABC_membrane"/>
    <property type="match status" value="1"/>
</dbReference>
<evidence type="ECO:0000256" key="8">
    <source>
        <dbReference type="ARBA" id="ARBA00023136"/>
    </source>
</evidence>
<keyword evidence="4 9" id="KW-0812">Transmembrane</keyword>
<keyword evidence="14" id="KW-1185">Reference proteome</keyword>
<feature type="transmembrane region" description="Helical" evidence="9">
    <location>
        <begin position="265"/>
        <end position="292"/>
    </location>
</feature>
<evidence type="ECO:0000256" key="7">
    <source>
        <dbReference type="ARBA" id="ARBA00022989"/>
    </source>
</evidence>
<feature type="transmembrane region" description="Helical" evidence="9">
    <location>
        <begin position="153"/>
        <end position="170"/>
    </location>
</feature>
<dbReference type="GO" id="GO:0016887">
    <property type="term" value="F:ATP hydrolysis activity"/>
    <property type="evidence" value="ECO:0007669"/>
    <property type="project" value="InterPro"/>
</dbReference>
<dbReference type="InterPro" id="IPR039421">
    <property type="entry name" value="Type_1_exporter"/>
</dbReference>
<dbReference type="KEGG" id="pspc:Strain318_000774"/>
<dbReference type="PANTHER" id="PTHR43394:SF1">
    <property type="entry name" value="ATP-BINDING CASSETTE SUB-FAMILY B MEMBER 10, MITOCHONDRIAL"/>
    <property type="match status" value="1"/>
</dbReference>
<dbReference type="EMBL" id="CP130612">
    <property type="protein sequence ID" value="WKW11519.1"/>
    <property type="molecule type" value="Genomic_DNA"/>
</dbReference>
<dbReference type="SUPFAM" id="SSF90123">
    <property type="entry name" value="ABC transporter transmembrane region"/>
    <property type="match status" value="1"/>
</dbReference>
<feature type="domain" description="ABC transporter" evidence="10">
    <location>
        <begin position="333"/>
        <end position="570"/>
    </location>
</feature>
<gene>
    <name evidence="12" type="ORF">Strain138_000774</name>
    <name evidence="13" type="ORF">Strain318_000774</name>
</gene>
<evidence type="ECO:0000313" key="14">
    <source>
        <dbReference type="Proteomes" id="UP001229955"/>
    </source>
</evidence>
<dbReference type="InterPro" id="IPR017871">
    <property type="entry name" value="ABC_transporter-like_CS"/>
</dbReference>
<evidence type="ECO:0000256" key="3">
    <source>
        <dbReference type="ARBA" id="ARBA00022475"/>
    </source>
</evidence>
<evidence type="ECO:0000313" key="13">
    <source>
        <dbReference type="EMBL" id="WKW14429.1"/>
    </source>
</evidence>
<evidence type="ECO:0000256" key="6">
    <source>
        <dbReference type="ARBA" id="ARBA00022840"/>
    </source>
</evidence>
<keyword evidence="7 9" id="KW-1133">Transmembrane helix</keyword>
<dbReference type="GO" id="GO:0015421">
    <property type="term" value="F:ABC-type oligopeptide transporter activity"/>
    <property type="evidence" value="ECO:0007669"/>
    <property type="project" value="TreeGrafter"/>
</dbReference>
<evidence type="ECO:0000259" key="10">
    <source>
        <dbReference type="PROSITE" id="PS50893"/>
    </source>
</evidence>
<dbReference type="PROSITE" id="PS50893">
    <property type="entry name" value="ABC_TRANSPORTER_2"/>
    <property type="match status" value="1"/>
</dbReference>
<feature type="transmembrane region" description="Helical" evidence="9">
    <location>
        <begin position="126"/>
        <end position="147"/>
    </location>
</feature>
<evidence type="ECO:0000259" key="11">
    <source>
        <dbReference type="PROSITE" id="PS50929"/>
    </source>
</evidence>
<feature type="transmembrane region" description="Helical" evidence="9">
    <location>
        <begin position="48"/>
        <end position="67"/>
    </location>
</feature>
<dbReference type="InterPro" id="IPR011527">
    <property type="entry name" value="ABC1_TM_dom"/>
</dbReference>
<dbReference type="Gene3D" id="3.40.50.300">
    <property type="entry name" value="P-loop containing nucleotide triphosphate hydrolases"/>
    <property type="match status" value="1"/>
</dbReference>
<dbReference type="Proteomes" id="UP001229955">
    <property type="component" value="Chromosome"/>
</dbReference>
<keyword evidence="2" id="KW-0813">Transport</keyword>
<dbReference type="CDD" id="cd18541">
    <property type="entry name" value="ABC_6TM_TmrB_like"/>
    <property type="match status" value="1"/>
</dbReference>
<sequence length="593" mass="64687">MPWVKPYRWRIAYGLLCVVLSTAMFSWLPTLIRHALDAMAAGAPLRDILKTAATMVGVTLGMAVFRFQMREILNGVSRIIEHDLREDLFAHLARLDPGWYGRTRTGELMAKLTNDIGAVRMAVGPAIMYLTNTIFGGVFALSFMIAISPRLTLIALAPMIVLPLITLRLGKAIHDRFERVQARFGDLTTLVQEHLSGLRIIRAYRQEDAEQRRFDDISRDYLERNVALVRLNAMMGPSFTFFAGLGAAAVLGFGGAQVVAGTISVGAFVAFGLYLANLTWPLIALGWVTSLFQRGAASMTRLLDILDATPAVADPAPPRVAVPLPPTSGGRGITLEHVRFAYPAREGETPREVLQDISVTVPPGATLGIVGATGSGKSTLLELIPRLADVTGGRVLIDGVDVRDIPLAVLRQEIGFVPQESLLFSETLATNLGYGSENPDDARWASEVAQLRETIEGFPGGWDTMLGERGINLSGGQKQRASLARALARRPSVVILDDALSAVDTHTEAAILRELRHALAGRTAIIASHRITAIRDANWILVLDEGRVAEQGTHDELLRRQGRYWTLLRRQQLEDEIEGDPAGRPEEPALRSG</sequence>
<dbReference type="PROSITE" id="PS00211">
    <property type="entry name" value="ABC_TRANSPORTER_1"/>
    <property type="match status" value="1"/>
</dbReference>
<dbReference type="AlphaFoldDB" id="A0AA49Q787"/>
<accession>A0AA49Q4A0</accession>
<feature type="domain" description="ABC transmembrane type-1" evidence="11">
    <location>
        <begin position="14"/>
        <end position="294"/>
    </location>
</feature>
<dbReference type="InterPro" id="IPR003593">
    <property type="entry name" value="AAA+_ATPase"/>
</dbReference>
<dbReference type="PANTHER" id="PTHR43394">
    <property type="entry name" value="ATP-DEPENDENT PERMEASE MDL1, MITOCHONDRIAL"/>
    <property type="match status" value="1"/>
</dbReference>
<keyword evidence="6 13" id="KW-0067">ATP-binding</keyword>
<dbReference type="EMBL" id="CP130613">
    <property type="protein sequence ID" value="WKW14429.1"/>
    <property type="molecule type" value="Genomic_DNA"/>
</dbReference>
<evidence type="ECO:0000256" key="4">
    <source>
        <dbReference type="ARBA" id="ARBA00022692"/>
    </source>
</evidence>
<reference evidence="13" key="1">
    <citation type="submission" date="2023-07" db="EMBL/GenBank/DDBJ databases">
        <authorList>
            <person name="Haufschild T."/>
            <person name="Kallscheuer N."/>
            <person name="Hammer J."/>
            <person name="Kohn T."/>
            <person name="Kabuu M."/>
            <person name="Jogler M."/>
            <person name="Wohfarth N."/>
            <person name="Heuer A."/>
            <person name="Rohde M."/>
            <person name="van Teeseling M.C.F."/>
            <person name="Jogler C."/>
        </authorList>
    </citation>
    <scope>NUCLEOTIDE SEQUENCE</scope>
    <source>
        <strain evidence="12">Strain 138</strain>
        <strain evidence="13">Strain 318</strain>
    </source>
</reference>
<dbReference type="RefSeq" id="WP_367887217.1">
    <property type="nucleotide sequence ID" value="NZ_CP130612.1"/>
</dbReference>
<evidence type="ECO:0000313" key="12">
    <source>
        <dbReference type="EMBL" id="WKW11519.1"/>
    </source>
</evidence>
<evidence type="ECO:0000256" key="9">
    <source>
        <dbReference type="SAM" id="Phobius"/>
    </source>
</evidence>
<dbReference type="GO" id="GO:0005524">
    <property type="term" value="F:ATP binding"/>
    <property type="evidence" value="ECO:0007669"/>
    <property type="project" value="UniProtKB-KW"/>
</dbReference>
<dbReference type="InterPro" id="IPR003439">
    <property type="entry name" value="ABC_transporter-like_ATP-bd"/>
</dbReference>
<dbReference type="PROSITE" id="PS50929">
    <property type="entry name" value="ABC_TM1F"/>
    <property type="match status" value="1"/>
</dbReference>
<keyword evidence="8 9" id="KW-0472">Membrane</keyword>
<organism evidence="13 14">
    <name type="scientific">Pseudogemmatithrix spongiicola</name>
    <dbReference type="NCBI Taxonomy" id="3062599"/>
    <lineage>
        <taxon>Bacteria</taxon>
        <taxon>Pseudomonadati</taxon>
        <taxon>Gemmatimonadota</taxon>
        <taxon>Gemmatimonadia</taxon>
        <taxon>Gemmatimonadales</taxon>
        <taxon>Gemmatimonadaceae</taxon>
        <taxon>Pseudogemmatithrix</taxon>
    </lineage>
</organism>
<dbReference type="Gene3D" id="1.20.1560.10">
    <property type="entry name" value="ABC transporter type 1, transmembrane domain"/>
    <property type="match status" value="1"/>
</dbReference>
<evidence type="ECO:0000256" key="1">
    <source>
        <dbReference type="ARBA" id="ARBA00004651"/>
    </source>
</evidence>
<evidence type="ECO:0000256" key="2">
    <source>
        <dbReference type="ARBA" id="ARBA00022448"/>
    </source>
</evidence>
<evidence type="ECO:0000256" key="5">
    <source>
        <dbReference type="ARBA" id="ARBA00022741"/>
    </source>
</evidence>
<keyword evidence="5" id="KW-0547">Nucleotide-binding</keyword>
<dbReference type="SUPFAM" id="SSF52540">
    <property type="entry name" value="P-loop containing nucleoside triphosphate hydrolases"/>
    <property type="match status" value="1"/>
</dbReference>
<dbReference type="InterPro" id="IPR036640">
    <property type="entry name" value="ABC1_TM_sf"/>
</dbReference>
<accession>A0AA49Q787</accession>
<feature type="transmembrane region" description="Helical" evidence="9">
    <location>
        <begin position="239"/>
        <end position="259"/>
    </location>
</feature>
<dbReference type="Pfam" id="PF00005">
    <property type="entry name" value="ABC_tran"/>
    <property type="match status" value="1"/>
</dbReference>
<protein>
    <submittedName>
        <fullName evidence="13">ABC transporter ATP-binding protein</fullName>
    </submittedName>
</protein>
<comment type="subcellular location">
    <subcellularLocation>
        <location evidence="1">Cell membrane</location>
        <topology evidence="1">Multi-pass membrane protein</topology>
    </subcellularLocation>
</comment>
<dbReference type="FunFam" id="3.40.50.300:FF:000221">
    <property type="entry name" value="Multidrug ABC transporter ATP-binding protein"/>
    <property type="match status" value="1"/>
</dbReference>
<proteinExistence type="predicted"/>
<dbReference type="InterPro" id="IPR027417">
    <property type="entry name" value="P-loop_NTPase"/>
</dbReference>
<dbReference type="SMART" id="SM00382">
    <property type="entry name" value="AAA"/>
    <property type="match status" value="1"/>
</dbReference>